<name>A0AAX1F736_9NEIS</name>
<dbReference type="AlphaFoldDB" id="A0AAX1F736"/>
<dbReference type="EMBL" id="CP038018">
    <property type="protein sequence ID" value="QED91884.1"/>
    <property type="molecule type" value="Genomic_DNA"/>
</dbReference>
<dbReference type="Proteomes" id="UP000326695">
    <property type="component" value="Chromosome"/>
</dbReference>
<evidence type="ECO:0000313" key="3">
    <source>
        <dbReference type="Proteomes" id="UP000326695"/>
    </source>
</evidence>
<dbReference type="RefSeq" id="WP_151086218.1">
    <property type="nucleotide sequence ID" value="NZ_CP038018.1"/>
</dbReference>
<keyword evidence="1" id="KW-1133">Transmembrane helix</keyword>
<accession>A0AAX1F736</accession>
<reference evidence="3" key="1">
    <citation type="journal article" date="2019" name="J. Anim. Genet.">
        <title>Description and whole genome sequencing of Eikenella exigua sp. nov., isolated from brain abscess and blood.</title>
        <authorList>
            <person name="Stormo K.A."/>
            <person name="Nygaard R.M."/>
            <person name="Bruvold T.S."/>
            <person name="Dimmen G."/>
            <person name="Lindemann P.C."/>
            <person name="Jordal S."/>
            <person name="Kommedal O."/>
        </authorList>
    </citation>
    <scope>NUCLEOTIDE SEQUENCE [LARGE SCALE GENOMIC DNA]</scope>
    <source>
        <strain evidence="3">PXX</strain>
    </source>
</reference>
<protein>
    <submittedName>
        <fullName evidence="2">Uncharacterized protein</fullName>
    </submittedName>
</protein>
<evidence type="ECO:0000313" key="2">
    <source>
        <dbReference type="EMBL" id="QED91884.1"/>
    </source>
</evidence>
<dbReference type="KEGG" id="eex:EZJ17_04025"/>
<keyword evidence="3" id="KW-1185">Reference proteome</keyword>
<gene>
    <name evidence="2" type="ORF">EZJ17_04025</name>
</gene>
<evidence type="ECO:0000256" key="1">
    <source>
        <dbReference type="SAM" id="Phobius"/>
    </source>
</evidence>
<proteinExistence type="predicted"/>
<keyword evidence="1" id="KW-0812">Transmembrane</keyword>
<keyword evidence="1" id="KW-0472">Membrane</keyword>
<sequence>MTHTMPDLPPRAEPSSRQDTELVFRQLGLLTAASLVWLLIALSCLMGAANTALRMQQISSLLLSGFFLGRCWQRLCKIRYSASEDCLLVYAVSLRGWRLAGSYPLDGFTGLYRSGKGSIAEVWLAGKNGGQDVLLDRIFLGTGALQKRFVAGLADLSHATGLPLLEPSEAT</sequence>
<organism evidence="2 3">
    <name type="scientific">Eikenella exigua</name>
    <dbReference type="NCBI Taxonomy" id="2528037"/>
    <lineage>
        <taxon>Bacteria</taxon>
        <taxon>Pseudomonadati</taxon>
        <taxon>Pseudomonadota</taxon>
        <taxon>Betaproteobacteria</taxon>
        <taxon>Neisseriales</taxon>
        <taxon>Neisseriaceae</taxon>
        <taxon>Eikenella</taxon>
    </lineage>
</organism>
<feature type="transmembrane region" description="Helical" evidence="1">
    <location>
        <begin position="27"/>
        <end position="49"/>
    </location>
</feature>